<gene>
    <name evidence="12" type="ORF">WMSIL1_LOCUS14622</name>
</gene>
<dbReference type="SUPFAM" id="SSF103473">
    <property type="entry name" value="MFS general substrate transporter"/>
    <property type="match status" value="1"/>
</dbReference>
<evidence type="ECO:0000256" key="5">
    <source>
        <dbReference type="ARBA" id="ARBA00022692"/>
    </source>
</evidence>
<evidence type="ECO:0000313" key="13">
    <source>
        <dbReference type="Proteomes" id="UP000321570"/>
    </source>
</evidence>
<feature type="transmembrane region" description="Helical" evidence="10">
    <location>
        <begin position="350"/>
        <end position="374"/>
    </location>
</feature>
<keyword evidence="6 10" id="KW-1133">Transmembrane helix</keyword>
<evidence type="ECO:0000256" key="8">
    <source>
        <dbReference type="ARBA" id="ARBA00041091"/>
    </source>
</evidence>
<evidence type="ECO:0000313" key="12">
    <source>
        <dbReference type="EMBL" id="VUZ57146.1"/>
    </source>
</evidence>
<evidence type="ECO:0000256" key="4">
    <source>
        <dbReference type="ARBA" id="ARBA00022597"/>
    </source>
</evidence>
<feature type="transmembrane region" description="Helical" evidence="10">
    <location>
        <begin position="179"/>
        <end position="203"/>
    </location>
</feature>
<evidence type="ECO:0000256" key="10">
    <source>
        <dbReference type="SAM" id="Phobius"/>
    </source>
</evidence>
<dbReference type="Gene3D" id="1.20.1250.20">
    <property type="entry name" value="MFS general substrate transporter like domains"/>
    <property type="match status" value="2"/>
</dbReference>
<accession>A0A564ZCH5</accession>
<comment type="similarity">
    <text evidence="2">Belongs to the major facilitator superfamily. Organophosphate:Pi antiporter (OPA) (TC 2.A.1.4) family.</text>
</comment>
<organism evidence="12 13">
    <name type="scientific">Hymenolepis diminuta</name>
    <name type="common">Rat tapeworm</name>
    <dbReference type="NCBI Taxonomy" id="6216"/>
    <lineage>
        <taxon>Eukaryota</taxon>
        <taxon>Metazoa</taxon>
        <taxon>Spiralia</taxon>
        <taxon>Lophotrochozoa</taxon>
        <taxon>Platyhelminthes</taxon>
        <taxon>Cestoda</taxon>
        <taxon>Eucestoda</taxon>
        <taxon>Cyclophyllidea</taxon>
        <taxon>Hymenolepididae</taxon>
        <taxon>Hymenolepis</taxon>
    </lineage>
</organism>
<feature type="transmembrane region" description="Helical" evidence="10">
    <location>
        <begin position="117"/>
        <end position="138"/>
    </location>
</feature>
<comment type="subcellular location">
    <subcellularLocation>
        <location evidence="1">Membrane</location>
        <topology evidence="1">Multi-pass membrane protein</topology>
    </subcellularLocation>
</comment>
<dbReference type="GO" id="GO:0005789">
    <property type="term" value="C:endoplasmic reticulum membrane"/>
    <property type="evidence" value="ECO:0007669"/>
    <property type="project" value="TreeGrafter"/>
</dbReference>
<proteinExistence type="inferred from homology"/>
<keyword evidence="4" id="KW-0762">Sugar transport</keyword>
<evidence type="ECO:0000256" key="6">
    <source>
        <dbReference type="ARBA" id="ARBA00022989"/>
    </source>
</evidence>
<keyword evidence="13" id="KW-1185">Reference proteome</keyword>
<feature type="transmembrane region" description="Helical" evidence="10">
    <location>
        <begin position="381"/>
        <end position="402"/>
    </location>
</feature>
<dbReference type="AlphaFoldDB" id="A0A564ZCH5"/>
<keyword evidence="5 10" id="KW-0812">Transmembrane</keyword>
<evidence type="ECO:0000259" key="11">
    <source>
        <dbReference type="PROSITE" id="PS50850"/>
    </source>
</evidence>
<keyword evidence="3" id="KW-0813">Transport</keyword>
<dbReference type="InterPro" id="IPR011701">
    <property type="entry name" value="MFS"/>
</dbReference>
<feature type="transmembrane region" description="Helical" evidence="10">
    <location>
        <begin position="144"/>
        <end position="167"/>
    </location>
</feature>
<dbReference type="GO" id="GO:0035435">
    <property type="term" value="P:phosphate ion transmembrane transport"/>
    <property type="evidence" value="ECO:0007669"/>
    <property type="project" value="TreeGrafter"/>
</dbReference>
<keyword evidence="7 10" id="KW-0472">Membrane</keyword>
<reference evidence="12 13" key="1">
    <citation type="submission" date="2019-07" db="EMBL/GenBank/DDBJ databases">
        <authorList>
            <person name="Jastrzebski P J."/>
            <person name="Paukszto L."/>
            <person name="Jastrzebski P J."/>
        </authorList>
    </citation>
    <scope>NUCLEOTIDE SEQUENCE [LARGE SCALE GENOMIC DNA]</scope>
    <source>
        <strain evidence="12 13">WMS-il1</strain>
    </source>
</reference>
<evidence type="ECO:0000256" key="3">
    <source>
        <dbReference type="ARBA" id="ARBA00022448"/>
    </source>
</evidence>
<dbReference type="PANTHER" id="PTHR43184">
    <property type="entry name" value="MAJOR FACILITATOR SUPERFAMILY TRANSPORTER 16, ISOFORM B"/>
    <property type="match status" value="1"/>
</dbReference>
<name>A0A564ZCH5_HYMDI</name>
<dbReference type="GO" id="GO:0061513">
    <property type="term" value="F:glucose 6-phosphate:phosphate antiporter activity"/>
    <property type="evidence" value="ECO:0007669"/>
    <property type="project" value="TreeGrafter"/>
</dbReference>
<protein>
    <recommendedName>
        <fullName evidence="8">Sugar phosphate exchanger 3</fullName>
    </recommendedName>
    <alternativeName>
        <fullName evidence="9">Solute carrier family 37 member 3</fullName>
    </alternativeName>
</protein>
<evidence type="ECO:0000256" key="7">
    <source>
        <dbReference type="ARBA" id="ARBA00023136"/>
    </source>
</evidence>
<feature type="transmembrane region" description="Helical" evidence="10">
    <location>
        <begin position="20"/>
        <end position="38"/>
    </location>
</feature>
<dbReference type="PROSITE" id="PS50850">
    <property type="entry name" value="MFS"/>
    <property type="match status" value="1"/>
</dbReference>
<sequence length="415" mass="46198">MGGLPIGVRCCQRCNLSISMWRAVIFIYTLYIYTTFHASRKPISVVKSVLHPNCSDIARRENKTITPENATFCMWKPFDTDDYNAIFGYLDLSYLLSYALGMFFLGQVAERVNLRLFLTWGCILSGITTATFGVAYFADIHALWFFFLSQIICGFFQSSGWPAVVTIMGNWFGKSKRGLILGFWNAHVSLGNILGGVIAGIFVDYAWGWSFFVPGAIVAFSGILSYFFLVPYPEDLGFPPTDASPKIDEHDSESSNEEDQDQALVQSLGGTLEREPIIRERHASYSEPLIETVTPQIESRENVRPITFLSALAVPGVIEYSLCLFFVKATAYIFLFWLPKYLKDCNSFDATLAADISAIFDVGGILGGAFAGFVTDRYPCSATVCVCMIILAMPLLYLYYLVGAYSEAICIVVPH</sequence>
<dbReference type="PIRSF" id="PIRSF002808">
    <property type="entry name" value="Hexose_phosphate_transp"/>
    <property type="match status" value="1"/>
</dbReference>
<feature type="transmembrane region" description="Helical" evidence="10">
    <location>
        <begin position="308"/>
        <end position="338"/>
    </location>
</feature>
<feature type="transmembrane region" description="Helical" evidence="10">
    <location>
        <begin position="209"/>
        <end position="229"/>
    </location>
</feature>
<feature type="transmembrane region" description="Helical" evidence="10">
    <location>
        <begin position="86"/>
        <end position="105"/>
    </location>
</feature>
<evidence type="ECO:0000256" key="1">
    <source>
        <dbReference type="ARBA" id="ARBA00004141"/>
    </source>
</evidence>
<dbReference type="Pfam" id="PF07690">
    <property type="entry name" value="MFS_1"/>
    <property type="match status" value="1"/>
</dbReference>
<dbReference type="Proteomes" id="UP000321570">
    <property type="component" value="Unassembled WGS sequence"/>
</dbReference>
<evidence type="ECO:0000256" key="9">
    <source>
        <dbReference type="ARBA" id="ARBA00042039"/>
    </source>
</evidence>
<dbReference type="InterPro" id="IPR000849">
    <property type="entry name" value="Sugar_P_transporter"/>
</dbReference>
<dbReference type="InterPro" id="IPR036259">
    <property type="entry name" value="MFS_trans_sf"/>
</dbReference>
<dbReference type="FunFam" id="1.20.1250.20:FF:000028">
    <property type="entry name" value="Sugar phosphate exchanger 3 isoform 1"/>
    <property type="match status" value="1"/>
</dbReference>
<feature type="domain" description="Major facilitator superfamily (MFS) profile" evidence="11">
    <location>
        <begin position="1"/>
        <end position="415"/>
    </location>
</feature>
<dbReference type="InterPro" id="IPR020846">
    <property type="entry name" value="MFS_dom"/>
</dbReference>
<dbReference type="EMBL" id="CABIJS010000711">
    <property type="protein sequence ID" value="VUZ57146.1"/>
    <property type="molecule type" value="Genomic_DNA"/>
</dbReference>
<evidence type="ECO:0000256" key="2">
    <source>
        <dbReference type="ARBA" id="ARBA00009598"/>
    </source>
</evidence>
<dbReference type="PANTHER" id="PTHR43184:SF12">
    <property type="entry name" value="SUGAR PHOSPHATE EXCHANGER 3"/>
    <property type="match status" value="1"/>
</dbReference>